<dbReference type="OrthoDB" id="3402272at2"/>
<evidence type="ECO:0000313" key="1">
    <source>
        <dbReference type="EMBL" id="SCF17431.1"/>
    </source>
</evidence>
<dbReference type="RefSeq" id="WP_088982755.1">
    <property type="nucleotide sequence ID" value="NZ_LT607413.1"/>
</dbReference>
<reference evidence="2" key="1">
    <citation type="submission" date="2016-06" db="EMBL/GenBank/DDBJ databases">
        <authorList>
            <person name="Varghese N."/>
            <person name="Submissions Spin"/>
        </authorList>
    </citation>
    <scope>NUCLEOTIDE SEQUENCE [LARGE SCALE GENOMIC DNA]</scope>
    <source>
        <strain evidence="2">DSM 43816</strain>
    </source>
</reference>
<evidence type="ECO:0000313" key="2">
    <source>
        <dbReference type="Proteomes" id="UP000198253"/>
    </source>
</evidence>
<keyword evidence="2" id="KW-1185">Reference proteome</keyword>
<dbReference type="EMBL" id="LT607413">
    <property type="protein sequence ID" value="SCF17431.1"/>
    <property type="molecule type" value="Genomic_DNA"/>
</dbReference>
<proteinExistence type="predicted"/>
<dbReference type="Proteomes" id="UP000198253">
    <property type="component" value="Chromosome I"/>
</dbReference>
<dbReference type="AlphaFoldDB" id="A0A1C4YAS4"/>
<accession>A0A1C4YAS4</accession>
<gene>
    <name evidence="1" type="ORF">GA0070618_3721</name>
</gene>
<name>A0A1C4YAS4_MICEC</name>
<dbReference type="InParanoid" id="A0A1C4YAS4"/>
<organism evidence="1 2">
    <name type="scientific">Micromonospora echinospora</name>
    <name type="common">Micromonospora purpurea</name>
    <dbReference type="NCBI Taxonomy" id="1877"/>
    <lineage>
        <taxon>Bacteria</taxon>
        <taxon>Bacillati</taxon>
        <taxon>Actinomycetota</taxon>
        <taxon>Actinomycetes</taxon>
        <taxon>Micromonosporales</taxon>
        <taxon>Micromonosporaceae</taxon>
        <taxon>Micromonospora</taxon>
    </lineage>
</organism>
<sequence>MIRFEVAAHAGHRRAGTAMELPEVLLPLRWWRSVPLVRRTAVDMTPLERFTVELALTTGRADPAEFTEITGLPGNLLAAGARRLVQSNALIPDDSGYAVWRPMAEQLATEQVVHEYRTVRYDLVLLPRTGDLLALDPKNSWLEQVEQVRARPVGNAPVPAELRDRDLTELLGERLAARTVHGVGQDLLRPDDPGPGTTPVDVDGVCPAYRCAGALRLDGDRPVPVVTIPGERGDPVVAELTGADGLARYWIDTVANLTYRDVQARLWREVTGRNHVRLPHVEQVGLGRWRYTIDGSNAELLAGQGRNLALPLAVTATATDLVAELTIDLAPGDSQAKALVALDRSLTSVAEDDGDPARLPNTPAVRDRAWQLGFQPIVYALREAEDFSHD</sequence>
<protein>
    <submittedName>
        <fullName evidence="1">Uncharacterized protein</fullName>
    </submittedName>
</protein>